<protein>
    <submittedName>
        <fullName evidence="1">Uncharacterized protein</fullName>
    </submittedName>
</protein>
<dbReference type="AlphaFoldDB" id="A0A3S9MWD8"/>
<organism evidence="1 2">
    <name type="scientific">Nonlabens ponticola</name>
    <dbReference type="NCBI Taxonomy" id="2496866"/>
    <lineage>
        <taxon>Bacteria</taxon>
        <taxon>Pseudomonadati</taxon>
        <taxon>Bacteroidota</taxon>
        <taxon>Flavobacteriia</taxon>
        <taxon>Flavobacteriales</taxon>
        <taxon>Flavobacteriaceae</taxon>
        <taxon>Nonlabens</taxon>
    </lineage>
</organism>
<dbReference type="KEGG" id="noj:EJ995_04060"/>
<dbReference type="RefSeq" id="WP_126445861.1">
    <property type="nucleotide sequence ID" value="NZ_CP034549.1"/>
</dbReference>
<dbReference type="OrthoDB" id="1143915at2"/>
<proteinExistence type="predicted"/>
<accession>A0A3S9MWD8</accession>
<dbReference type="EMBL" id="CP034549">
    <property type="protein sequence ID" value="AZQ43447.1"/>
    <property type="molecule type" value="Genomic_DNA"/>
</dbReference>
<sequence length="386" mass="41377">MNISYIKYFLIVILAVPTIGIAQVGIQTVNPQATLDISSTDSGILIPRVALSSYTDITTVVNPDGGALVESTLVYNNGVGALSPAGFYYWSGTQWIAVQTSNEPDWKLAGNSAVDRTTDFLGTTDANPVVMRTDNTERLRLNETGQLLIGLTAPRSTTDLLQVASDVEMGGGAANSDGERENISIQAQSAEFILGVQNEATLEDSYFGLYQDDRDVTLLTVQSNGFVSIGEDDIDPNALLHITRDQEATTAVRIDNTERSTDVVHTALQLWDGSTQKGFFRHNNFSDVLDLGHTESDGIVNIYAGSATSTTSEVALSIDASGDTNISNDLKVLGTSTSQQYVLSDLNTAPASATAPGIKGEIRVTTDFIYVCIATNTWVRSPLSTW</sequence>
<gene>
    <name evidence="1" type="ORF">EJ995_04060</name>
</gene>
<keyword evidence="2" id="KW-1185">Reference proteome</keyword>
<evidence type="ECO:0000313" key="2">
    <source>
        <dbReference type="Proteomes" id="UP000279600"/>
    </source>
</evidence>
<evidence type="ECO:0000313" key="1">
    <source>
        <dbReference type="EMBL" id="AZQ43447.1"/>
    </source>
</evidence>
<reference evidence="1 2" key="1">
    <citation type="submission" date="2018-12" db="EMBL/GenBank/DDBJ databases">
        <title>Complete genome of Nonlabens sp. MJ115.</title>
        <authorList>
            <person name="Choi H.S."/>
            <person name="Jung J."/>
        </authorList>
    </citation>
    <scope>NUCLEOTIDE SEQUENCE [LARGE SCALE GENOMIC DNA]</scope>
    <source>
        <strain evidence="1 2">MJ115</strain>
    </source>
</reference>
<dbReference type="Proteomes" id="UP000279600">
    <property type="component" value="Chromosome"/>
</dbReference>
<name>A0A3S9MWD8_9FLAO</name>